<evidence type="ECO:0000313" key="2">
    <source>
        <dbReference type="Proteomes" id="UP001620520"/>
    </source>
</evidence>
<accession>A0ABW8NCR7</accession>
<dbReference type="RefSeq" id="WP_404595660.1">
    <property type="nucleotide sequence ID" value="NZ_JBIYEW010000003.1"/>
</dbReference>
<keyword evidence="2" id="KW-1185">Reference proteome</keyword>
<organism evidence="1 2">
    <name type="scientific">Paenarthrobacter histidinolovorans</name>
    <dbReference type="NCBI Taxonomy" id="43664"/>
    <lineage>
        <taxon>Bacteria</taxon>
        <taxon>Bacillati</taxon>
        <taxon>Actinomycetota</taxon>
        <taxon>Actinomycetes</taxon>
        <taxon>Micrococcales</taxon>
        <taxon>Micrococcaceae</taxon>
        <taxon>Paenarthrobacter</taxon>
    </lineage>
</organism>
<dbReference type="Proteomes" id="UP001620520">
    <property type="component" value="Unassembled WGS sequence"/>
</dbReference>
<proteinExistence type="predicted"/>
<name>A0ABW8NCR7_9MICC</name>
<reference evidence="1 2" key="1">
    <citation type="submission" date="2024-10" db="EMBL/GenBank/DDBJ databases">
        <title>Novel secondary metabolite-producing bacteria for plant disease control.</title>
        <authorList>
            <person name="Chevrette M."/>
        </authorList>
    </citation>
    <scope>NUCLEOTIDE SEQUENCE [LARGE SCALE GENOMIC DNA]</scope>
    <source>
        <strain evidence="1 2">J30 TE3557</strain>
    </source>
</reference>
<gene>
    <name evidence="1" type="ORF">ABIA52_004276</name>
</gene>
<sequence length="49" mass="5451">MPGQLFQERFDVGGVQQQVLDIGHHCGRLGESRVFHGGLRSVIVATFRD</sequence>
<comment type="caution">
    <text evidence="1">The sequence shown here is derived from an EMBL/GenBank/DDBJ whole genome shotgun (WGS) entry which is preliminary data.</text>
</comment>
<evidence type="ECO:0000313" key="1">
    <source>
        <dbReference type="EMBL" id="MFK4641387.1"/>
    </source>
</evidence>
<protein>
    <submittedName>
        <fullName evidence="1">Uncharacterized protein</fullName>
    </submittedName>
</protein>
<dbReference type="EMBL" id="JBIYEW010000003">
    <property type="protein sequence ID" value="MFK4641387.1"/>
    <property type="molecule type" value="Genomic_DNA"/>
</dbReference>